<evidence type="ECO:0000313" key="2">
    <source>
        <dbReference type="Proteomes" id="UP000003781"/>
    </source>
</evidence>
<reference evidence="1 2" key="1">
    <citation type="submission" date="2007-03" db="EMBL/GenBank/DDBJ databases">
        <authorList>
            <person name="Stal L."/>
            <person name="Ferriera S."/>
            <person name="Johnson J."/>
            <person name="Kravitz S."/>
            <person name="Beeson K."/>
            <person name="Sutton G."/>
            <person name="Rogers Y.-H."/>
            <person name="Friedman R."/>
            <person name="Frazier M."/>
            <person name="Venter J.C."/>
        </authorList>
    </citation>
    <scope>NUCLEOTIDE SEQUENCE [LARGE SCALE GENOMIC DNA]</scope>
    <source>
        <strain evidence="1 2">CCY0110</strain>
    </source>
</reference>
<dbReference type="AlphaFoldDB" id="A3IIX0"/>
<evidence type="ECO:0000313" key="1">
    <source>
        <dbReference type="EMBL" id="EAZ93752.1"/>
    </source>
</evidence>
<protein>
    <submittedName>
        <fullName evidence="1">Uncharacterized protein</fullName>
    </submittedName>
</protein>
<comment type="caution">
    <text evidence="1">The sequence shown here is derived from an EMBL/GenBank/DDBJ whole genome shotgun (WGS) entry which is preliminary data.</text>
</comment>
<proteinExistence type="predicted"/>
<sequence length="24" mass="2949">MILDSLFNLFKISQLIFYFKKLIL</sequence>
<gene>
    <name evidence="1" type="ORF">CY0110_18192</name>
</gene>
<organism evidence="1 2">
    <name type="scientific">Crocosphaera chwakensis CCY0110</name>
    <dbReference type="NCBI Taxonomy" id="391612"/>
    <lineage>
        <taxon>Bacteria</taxon>
        <taxon>Bacillati</taxon>
        <taxon>Cyanobacteriota</taxon>
        <taxon>Cyanophyceae</taxon>
        <taxon>Oscillatoriophycideae</taxon>
        <taxon>Chroococcales</taxon>
        <taxon>Aphanothecaceae</taxon>
        <taxon>Crocosphaera</taxon>
        <taxon>Crocosphaera chwakensis</taxon>
    </lineage>
</organism>
<keyword evidence="2" id="KW-1185">Reference proteome</keyword>
<name>A3IIX0_9CHRO</name>
<accession>A3IIX0</accession>
<dbReference type="EMBL" id="AAXW01000002">
    <property type="protein sequence ID" value="EAZ93752.1"/>
    <property type="molecule type" value="Genomic_DNA"/>
</dbReference>
<dbReference type="Proteomes" id="UP000003781">
    <property type="component" value="Unassembled WGS sequence"/>
</dbReference>